<comment type="caution">
    <text evidence="1">The sequence shown here is derived from an EMBL/GenBank/DDBJ whole genome shotgun (WGS) entry which is preliminary data.</text>
</comment>
<evidence type="ECO:0000313" key="1">
    <source>
        <dbReference type="EMBL" id="KAL3320928.1"/>
    </source>
</evidence>
<organism evidence="1 2">
    <name type="scientific">Cichlidogyrus casuarinus</name>
    <dbReference type="NCBI Taxonomy" id="1844966"/>
    <lineage>
        <taxon>Eukaryota</taxon>
        <taxon>Metazoa</taxon>
        <taxon>Spiralia</taxon>
        <taxon>Lophotrochozoa</taxon>
        <taxon>Platyhelminthes</taxon>
        <taxon>Monogenea</taxon>
        <taxon>Monopisthocotylea</taxon>
        <taxon>Dactylogyridea</taxon>
        <taxon>Ancyrocephalidae</taxon>
        <taxon>Cichlidogyrus</taxon>
    </lineage>
</organism>
<dbReference type="Proteomes" id="UP001626550">
    <property type="component" value="Unassembled WGS sequence"/>
</dbReference>
<reference evidence="1 2" key="1">
    <citation type="submission" date="2024-11" db="EMBL/GenBank/DDBJ databases">
        <title>Adaptive evolution of stress response genes in parasites aligns with host niche diversity.</title>
        <authorList>
            <person name="Hahn C."/>
            <person name="Resl P."/>
        </authorList>
    </citation>
    <scope>NUCLEOTIDE SEQUENCE [LARGE SCALE GENOMIC DNA]</scope>
    <source>
        <strain evidence="1">EGGRZ-B1_66</strain>
        <tissue evidence="1">Body</tissue>
    </source>
</reference>
<keyword evidence="2" id="KW-1185">Reference proteome</keyword>
<protein>
    <submittedName>
        <fullName evidence="1">Uncharacterized protein</fullName>
    </submittedName>
</protein>
<proteinExistence type="predicted"/>
<accession>A0ABD2QN37</accession>
<evidence type="ECO:0000313" key="2">
    <source>
        <dbReference type="Proteomes" id="UP001626550"/>
    </source>
</evidence>
<name>A0ABD2QN37_9PLAT</name>
<sequence length="284" mass="31670">HGIFLLDTLRRNNRRKIKEVSDFDWRRNIRAYIEDSSEGNEEDEKRVCYAVVDRRLRLGNEFVGAKPAIGFCSQFEKSIVALLLNLQTSFYGYDSTEAGTCFLAGLQNSGKKALVGHIANLLWRPHRVLQAVDYNNSDTRSFVARITNLCQSLAKIGGFLMLENVESLSPIILGIVGRISADICDALGSRSCSRIPSTSIIRRSSSLQLSYKSFGLILSSSYWGQVVPMPDVVRTVSTQMRCMHHATPDLVQVLKAQAISLGFRYPADLAARLQAAFSMIRNAM</sequence>
<gene>
    <name evidence="1" type="ORF">Ciccas_000413</name>
</gene>
<dbReference type="AlphaFoldDB" id="A0ABD2QN37"/>
<feature type="non-terminal residue" evidence="1">
    <location>
        <position position="1"/>
    </location>
</feature>
<dbReference type="EMBL" id="JBJKFK010000021">
    <property type="protein sequence ID" value="KAL3320928.1"/>
    <property type="molecule type" value="Genomic_DNA"/>
</dbReference>